<organism evidence="10 11">
    <name type="scientific">Monosporascus cannonballus</name>
    <dbReference type="NCBI Taxonomy" id="155416"/>
    <lineage>
        <taxon>Eukaryota</taxon>
        <taxon>Fungi</taxon>
        <taxon>Dikarya</taxon>
        <taxon>Ascomycota</taxon>
        <taxon>Pezizomycotina</taxon>
        <taxon>Sordariomycetes</taxon>
        <taxon>Xylariomycetidae</taxon>
        <taxon>Xylariales</taxon>
        <taxon>Xylariales incertae sedis</taxon>
        <taxon>Monosporascus</taxon>
    </lineage>
</organism>
<dbReference type="PANTHER" id="PTHR46264:SF4">
    <property type="entry name" value="TYROSINE--TRNA LIGASE, CYTOPLASMIC"/>
    <property type="match status" value="1"/>
</dbReference>
<dbReference type="EMBL" id="QJNS01000153">
    <property type="protein sequence ID" value="RYO84817.1"/>
    <property type="molecule type" value="Genomic_DNA"/>
</dbReference>
<dbReference type="InterPro" id="IPR002305">
    <property type="entry name" value="aa-tRNA-synth_Ic"/>
</dbReference>
<dbReference type="PANTHER" id="PTHR46264">
    <property type="entry name" value="TYROSINE-TRNA LIGASE"/>
    <property type="match status" value="1"/>
</dbReference>
<evidence type="ECO:0000256" key="5">
    <source>
        <dbReference type="ARBA" id="ARBA00022917"/>
    </source>
</evidence>
<evidence type="ECO:0000256" key="8">
    <source>
        <dbReference type="ARBA" id="ARBA00048248"/>
    </source>
</evidence>
<protein>
    <recommendedName>
        <fullName evidence="1">tyrosine--tRNA ligase</fullName>
        <ecNumber evidence="1">6.1.1.1</ecNumber>
    </recommendedName>
    <alternativeName>
        <fullName evidence="7">Tyrosyl-tRNA synthetase</fullName>
    </alternativeName>
</protein>
<gene>
    <name evidence="10" type="ORF">DL762_005478</name>
</gene>
<comment type="similarity">
    <text evidence="9">Belongs to the class-I aminoacyl-tRNA synthetase family.</text>
</comment>
<evidence type="ECO:0000313" key="10">
    <source>
        <dbReference type="EMBL" id="RYO84817.1"/>
    </source>
</evidence>
<accession>A0ABY0H951</accession>
<keyword evidence="4 9" id="KW-0067">ATP-binding</keyword>
<dbReference type="Pfam" id="PF00579">
    <property type="entry name" value="tRNA-synt_1b"/>
    <property type="match status" value="2"/>
</dbReference>
<evidence type="ECO:0000256" key="2">
    <source>
        <dbReference type="ARBA" id="ARBA00022598"/>
    </source>
</evidence>
<evidence type="ECO:0000256" key="6">
    <source>
        <dbReference type="ARBA" id="ARBA00023146"/>
    </source>
</evidence>
<sequence length="295" mass="32734">MAATSTVEQQLALITRGLTGLDGIAAIRDILAAGKVAKGFWAHIAYFVPLLKLADFVKAGLDVTVLFCDLYAFLVNYKHPLEVVAHRTAYYKFLVRGVLHILGVPDDKVHFVEGSSYELSKEFTLDNYKLSVLTDEQDVRNTGDEYRYATKLSVLPQLGYRKRAHLMNPMVPGLSGSKMSSSVPDSKIEFLDDPETINRKVFNAPCEDGKVKDNGSIISSYTKAGVLEIKLGGGELNSYQSYEEIELDFAQGKLSSSTLKQAVAVALCEILAPLRQIYAKNKEWQFVENLAYPEH</sequence>
<keyword evidence="6 9" id="KW-0030">Aminoacyl-tRNA synthetase</keyword>
<evidence type="ECO:0000256" key="4">
    <source>
        <dbReference type="ARBA" id="ARBA00022840"/>
    </source>
</evidence>
<dbReference type="PIRSF" id="PIRSF006588">
    <property type="entry name" value="TyrRS_arch_euk"/>
    <property type="match status" value="1"/>
</dbReference>
<dbReference type="Proteomes" id="UP000294003">
    <property type="component" value="Unassembled WGS sequence"/>
</dbReference>
<dbReference type="InterPro" id="IPR050489">
    <property type="entry name" value="Tyr-tRNA_synthase"/>
</dbReference>
<keyword evidence="2 9" id="KW-0436">Ligase</keyword>
<name>A0ABY0H951_9PEZI</name>
<evidence type="ECO:0000313" key="11">
    <source>
        <dbReference type="Proteomes" id="UP000294003"/>
    </source>
</evidence>
<keyword evidence="3 9" id="KW-0547">Nucleotide-binding</keyword>
<dbReference type="Gene3D" id="3.40.50.620">
    <property type="entry name" value="HUPs"/>
    <property type="match status" value="1"/>
</dbReference>
<dbReference type="InterPro" id="IPR014729">
    <property type="entry name" value="Rossmann-like_a/b/a_fold"/>
</dbReference>
<evidence type="ECO:0000256" key="9">
    <source>
        <dbReference type="RuleBase" id="RU363036"/>
    </source>
</evidence>
<comment type="catalytic activity">
    <reaction evidence="8">
        <text>tRNA(Tyr) + L-tyrosine + ATP = L-tyrosyl-tRNA(Tyr) + AMP + diphosphate + H(+)</text>
        <dbReference type="Rhea" id="RHEA:10220"/>
        <dbReference type="Rhea" id="RHEA-COMP:9706"/>
        <dbReference type="Rhea" id="RHEA-COMP:9707"/>
        <dbReference type="ChEBI" id="CHEBI:15378"/>
        <dbReference type="ChEBI" id="CHEBI:30616"/>
        <dbReference type="ChEBI" id="CHEBI:33019"/>
        <dbReference type="ChEBI" id="CHEBI:58315"/>
        <dbReference type="ChEBI" id="CHEBI:78442"/>
        <dbReference type="ChEBI" id="CHEBI:78536"/>
        <dbReference type="ChEBI" id="CHEBI:456215"/>
        <dbReference type="EC" id="6.1.1.1"/>
    </reaction>
</comment>
<proteinExistence type="inferred from homology"/>
<keyword evidence="5 9" id="KW-0648">Protein biosynthesis</keyword>
<dbReference type="Gene3D" id="1.10.240.10">
    <property type="entry name" value="Tyrosyl-Transfer RNA Synthetase"/>
    <property type="match status" value="1"/>
</dbReference>
<reference evidence="10 11" key="1">
    <citation type="submission" date="2018-06" db="EMBL/GenBank/DDBJ databases">
        <title>Complete Genomes of Monosporascus.</title>
        <authorList>
            <person name="Robinson A.J."/>
            <person name="Natvig D.O."/>
        </authorList>
    </citation>
    <scope>NUCLEOTIDE SEQUENCE [LARGE SCALE GENOMIC DNA]</scope>
    <source>
        <strain evidence="10 11">CBS 609.92</strain>
    </source>
</reference>
<comment type="caution">
    <text evidence="10">The sequence shown here is derived from an EMBL/GenBank/DDBJ whole genome shotgun (WGS) entry which is preliminary data.</text>
</comment>
<evidence type="ECO:0000256" key="3">
    <source>
        <dbReference type="ARBA" id="ARBA00022741"/>
    </source>
</evidence>
<evidence type="ECO:0000256" key="7">
    <source>
        <dbReference type="ARBA" id="ARBA00033323"/>
    </source>
</evidence>
<keyword evidence="11" id="KW-1185">Reference proteome</keyword>
<dbReference type="EC" id="6.1.1.1" evidence="1"/>
<evidence type="ECO:0000256" key="1">
    <source>
        <dbReference type="ARBA" id="ARBA00013160"/>
    </source>
</evidence>
<dbReference type="InterPro" id="IPR023617">
    <property type="entry name" value="Tyr-tRNA-ligase_arc/euk-type"/>
</dbReference>
<dbReference type="SUPFAM" id="SSF52374">
    <property type="entry name" value="Nucleotidylyl transferase"/>
    <property type="match status" value="1"/>
</dbReference>